<evidence type="ECO:0000313" key="7">
    <source>
        <dbReference type="Proteomes" id="UP000571817"/>
    </source>
</evidence>
<dbReference type="SUPFAM" id="SSF51161">
    <property type="entry name" value="Trimeric LpxA-like enzymes"/>
    <property type="match status" value="1"/>
</dbReference>
<protein>
    <submittedName>
        <fullName evidence="6">Sugar O-acyltransferase (Sialic acid O-acetyltransferase NeuD family)</fullName>
    </submittedName>
</protein>
<dbReference type="Pfam" id="PF00132">
    <property type="entry name" value="Hexapep"/>
    <property type="match status" value="1"/>
</dbReference>
<dbReference type="Proteomes" id="UP000571817">
    <property type="component" value="Unassembled WGS sequence"/>
</dbReference>
<dbReference type="PANTHER" id="PTHR43300">
    <property type="entry name" value="ACETYLTRANSFERASE"/>
    <property type="match status" value="1"/>
</dbReference>
<organism evidence="6 7">
    <name type="scientific">Allobranchiibius huperziae</name>
    <dbReference type="NCBI Taxonomy" id="1874116"/>
    <lineage>
        <taxon>Bacteria</taxon>
        <taxon>Bacillati</taxon>
        <taxon>Actinomycetota</taxon>
        <taxon>Actinomycetes</taxon>
        <taxon>Micrococcales</taxon>
        <taxon>Dermacoccaceae</taxon>
        <taxon>Allobranchiibius</taxon>
    </lineage>
</organism>
<keyword evidence="1 6" id="KW-0808">Transferase</keyword>
<keyword evidence="7" id="KW-1185">Reference proteome</keyword>
<dbReference type="NCBIfam" id="TIGR03570">
    <property type="entry name" value="NeuD_NnaD"/>
    <property type="match status" value="1"/>
</dbReference>
<dbReference type="EMBL" id="JACCFW010000001">
    <property type="protein sequence ID" value="NYJ75517.1"/>
    <property type="molecule type" value="Genomic_DNA"/>
</dbReference>
<feature type="binding site" evidence="4">
    <location>
        <position position="71"/>
    </location>
    <ligand>
        <name>substrate</name>
    </ligand>
</feature>
<feature type="site" description="Increases basicity of active site His" evidence="3">
    <location>
        <position position="135"/>
    </location>
</feature>
<proteinExistence type="predicted"/>
<dbReference type="PANTHER" id="PTHR43300:SF7">
    <property type="entry name" value="UDP-N-ACETYLBACILLOSAMINE N-ACETYLTRANSFERASE"/>
    <property type="match status" value="1"/>
</dbReference>
<evidence type="ECO:0000256" key="3">
    <source>
        <dbReference type="PIRSR" id="PIRSR620019-1"/>
    </source>
</evidence>
<dbReference type="InterPro" id="IPR020019">
    <property type="entry name" value="AcTrfase_PglD-like"/>
</dbReference>
<evidence type="ECO:0000259" key="5">
    <source>
        <dbReference type="Pfam" id="PF17836"/>
    </source>
</evidence>
<dbReference type="Gene3D" id="2.160.10.10">
    <property type="entry name" value="Hexapeptide repeat proteins"/>
    <property type="match status" value="1"/>
</dbReference>
<dbReference type="InterPro" id="IPR001451">
    <property type="entry name" value="Hexapep"/>
</dbReference>
<gene>
    <name evidence="6" type="ORF">HNR15_002480</name>
</gene>
<dbReference type="AlphaFoldDB" id="A0A853DFQ8"/>
<feature type="active site" description="Proton acceptor" evidence="3">
    <location>
        <position position="134"/>
    </location>
</feature>
<comment type="caution">
    <text evidence="6">The sequence shown here is derived from an EMBL/GenBank/DDBJ whole genome shotgun (WGS) entry which is preliminary data.</text>
</comment>
<feature type="domain" description="PglD N-terminal" evidence="5">
    <location>
        <begin position="3"/>
        <end position="78"/>
    </location>
</feature>
<dbReference type="InterPro" id="IPR018357">
    <property type="entry name" value="Hexapep_transf_CS"/>
</dbReference>
<evidence type="ECO:0000313" key="6">
    <source>
        <dbReference type="EMBL" id="NYJ75517.1"/>
    </source>
</evidence>
<dbReference type="InterPro" id="IPR011004">
    <property type="entry name" value="Trimer_LpxA-like_sf"/>
</dbReference>
<dbReference type="RefSeq" id="WP_179482259.1">
    <property type="nucleotide sequence ID" value="NZ_JACCFW010000001.1"/>
</dbReference>
<accession>A0A853DFQ8</accession>
<dbReference type="CDD" id="cd03360">
    <property type="entry name" value="LbH_AT_putative"/>
    <property type="match status" value="1"/>
</dbReference>
<dbReference type="PROSITE" id="PS00101">
    <property type="entry name" value="HEXAPEP_TRANSFERASES"/>
    <property type="match status" value="1"/>
</dbReference>
<dbReference type="Gene3D" id="3.40.50.20">
    <property type="match status" value="1"/>
</dbReference>
<dbReference type="InterPro" id="IPR050179">
    <property type="entry name" value="Trans_hexapeptide_repeat"/>
</dbReference>
<evidence type="ECO:0000256" key="1">
    <source>
        <dbReference type="ARBA" id="ARBA00022679"/>
    </source>
</evidence>
<dbReference type="InterPro" id="IPR041561">
    <property type="entry name" value="PglD_N"/>
</dbReference>
<dbReference type="Pfam" id="PF17836">
    <property type="entry name" value="PglD_N"/>
    <property type="match status" value="1"/>
</dbReference>
<dbReference type="GO" id="GO:0016746">
    <property type="term" value="F:acyltransferase activity"/>
    <property type="evidence" value="ECO:0007669"/>
    <property type="project" value="UniProtKB-KW"/>
</dbReference>
<reference evidence="6 7" key="1">
    <citation type="submission" date="2020-07" db="EMBL/GenBank/DDBJ databases">
        <title>Sequencing the genomes of 1000 actinobacteria strains.</title>
        <authorList>
            <person name="Klenk H.-P."/>
        </authorList>
    </citation>
    <scope>NUCLEOTIDE SEQUENCE [LARGE SCALE GENOMIC DNA]</scope>
    <source>
        <strain evidence="6 7">DSM 29531</strain>
    </source>
</reference>
<evidence type="ECO:0000256" key="2">
    <source>
        <dbReference type="ARBA" id="ARBA00022737"/>
    </source>
</evidence>
<evidence type="ECO:0000256" key="4">
    <source>
        <dbReference type="PIRSR" id="PIRSR620019-2"/>
    </source>
</evidence>
<name>A0A853DFQ8_9MICO</name>
<keyword evidence="6" id="KW-0012">Acyltransferase</keyword>
<sequence>MDVVIVGAGGHGRETLHCIRRASVDGSLRVLGIADDRQPSGESLDRLERIDIGWLGPVESFRHVPVYLGIGNGIVRCKLNEVMTSAPPVVDPSAVVGDDVRLDWGSIVFAQATVTTNVRLGRHTHIGRGAAVGHDCTLEDGVSVMPLASISGDVSIGKGAFVGTGALIRQGVRIGAAATIGMGAVVLEDVPDAVTVVGNPARVLGKPRHTD</sequence>
<keyword evidence="2" id="KW-0677">Repeat</keyword>